<dbReference type="Pfam" id="PF13843">
    <property type="entry name" value="DDE_Tnp_1_7"/>
    <property type="match status" value="1"/>
</dbReference>
<dbReference type="PANTHER" id="PTHR46599:SF3">
    <property type="entry name" value="PIGGYBAC TRANSPOSABLE ELEMENT-DERIVED PROTEIN 4"/>
    <property type="match status" value="1"/>
</dbReference>
<name>A0AAV8YJA9_9CUCU</name>
<evidence type="ECO:0000313" key="4">
    <source>
        <dbReference type="Proteomes" id="UP001162156"/>
    </source>
</evidence>
<feature type="compositionally biased region" description="Acidic residues" evidence="1">
    <location>
        <begin position="251"/>
        <end position="270"/>
    </location>
</feature>
<organism evidence="3 4">
    <name type="scientific">Rhamnusium bicolor</name>
    <dbReference type="NCBI Taxonomy" id="1586634"/>
    <lineage>
        <taxon>Eukaryota</taxon>
        <taxon>Metazoa</taxon>
        <taxon>Ecdysozoa</taxon>
        <taxon>Arthropoda</taxon>
        <taxon>Hexapoda</taxon>
        <taxon>Insecta</taxon>
        <taxon>Pterygota</taxon>
        <taxon>Neoptera</taxon>
        <taxon>Endopterygota</taxon>
        <taxon>Coleoptera</taxon>
        <taxon>Polyphaga</taxon>
        <taxon>Cucujiformia</taxon>
        <taxon>Chrysomeloidea</taxon>
        <taxon>Cerambycidae</taxon>
        <taxon>Lepturinae</taxon>
        <taxon>Rhagiini</taxon>
        <taxon>Rhamnusium</taxon>
    </lineage>
</organism>
<reference evidence="3" key="1">
    <citation type="journal article" date="2023" name="Insect Mol. Biol.">
        <title>Genome sequencing provides insights into the evolution of gene families encoding plant cell wall-degrading enzymes in longhorned beetles.</title>
        <authorList>
            <person name="Shin N.R."/>
            <person name="Okamura Y."/>
            <person name="Kirsch R."/>
            <person name="Pauchet Y."/>
        </authorList>
    </citation>
    <scope>NUCLEOTIDE SEQUENCE</scope>
    <source>
        <strain evidence="3">RBIC_L_NR</strain>
    </source>
</reference>
<dbReference type="InterPro" id="IPR029526">
    <property type="entry name" value="PGBD"/>
</dbReference>
<dbReference type="PANTHER" id="PTHR46599">
    <property type="entry name" value="PIGGYBAC TRANSPOSABLE ELEMENT-DERIVED PROTEIN 4"/>
    <property type="match status" value="1"/>
</dbReference>
<sequence>MDYEKEQEYLRQLYDEVRSDSELELEPDDDDDSLADDEVEQQDHDTDIDQDIEDVSQEDISYNNEESSHRVPSFIGKDGKTKWRKHNMVNKRVRTRADNLVKHLPGTKAAAREKKSSSDIWSCFLTDEMLQGIVENTNIYIDICDIERSNRTARKTDILEIKALLGLLYIAGMSRNNHTNASDLFRTNGTSMEIFRLTMSLARFKFLLKHIRFDDKRTRLERQQLPQEIYQTAKLAKLLLKSQDEGIDENLNEDLISDEDEDDGIDEDGNEQNVMIKNNRRSRKSGVLLLTNKTENKEVEGTDYSKKYRKDEEKGKVKHPKVKWTEDQKSVTKEYFKGNIEKKKPPTVMEIEEFKENYACMGNKDWKKNKSIYF</sequence>
<dbReference type="Proteomes" id="UP001162156">
    <property type="component" value="Unassembled WGS sequence"/>
</dbReference>
<feature type="domain" description="PiggyBac transposable element-derived protein" evidence="2">
    <location>
        <begin position="117"/>
        <end position="222"/>
    </location>
</feature>
<feature type="region of interest" description="Disordered" evidence="1">
    <location>
        <begin position="251"/>
        <end position="272"/>
    </location>
</feature>
<dbReference type="EMBL" id="JANEYF010002108">
    <property type="protein sequence ID" value="KAJ8951382.1"/>
    <property type="molecule type" value="Genomic_DNA"/>
</dbReference>
<evidence type="ECO:0000313" key="3">
    <source>
        <dbReference type="EMBL" id="KAJ8951382.1"/>
    </source>
</evidence>
<dbReference type="AlphaFoldDB" id="A0AAV8YJA9"/>
<protein>
    <recommendedName>
        <fullName evidence="2">PiggyBac transposable element-derived protein domain-containing protein</fullName>
    </recommendedName>
</protein>
<gene>
    <name evidence="3" type="ORF">NQ314_007683</name>
</gene>
<comment type="caution">
    <text evidence="3">The sequence shown here is derived from an EMBL/GenBank/DDBJ whole genome shotgun (WGS) entry which is preliminary data.</text>
</comment>
<accession>A0AAV8YJA9</accession>
<feature type="region of interest" description="Disordered" evidence="1">
    <location>
        <begin position="16"/>
        <end position="53"/>
    </location>
</feature>
<evidence type="ECO:0000259" key="2">
    <source>
        <dbReference type="Pfam" id="PF13843"/>
    </source>
</evidence>
<keyword evidence="4" id="KW-1185">Reference proteome</keyword>
<feature type="compositionally biased region" description="Acidic residues" evidence="1">
    <location>
        <begin position="22"/>
        <end position="40"/>
    </location>
</feature>
<evidence type="ECO:0000256" key="1">
    <source>
        <dbReference type="SAM" id="MobiDB-lite"/>
    </source>
</evidence>
<proteinExistence type="predicted"/>